<evidence type="ECO:0000256" key="8">
    <source>
        <dbReference type="HAMAP-Rule" id="MF_00972"/>
    </source>
</evidence>
<dbReference type="STRING" id="525903.Taci_0738"/>
<dbReference type="EnsemblBacteria" id="ACZ18971">
    <property type="protein sequence ID" value="ACZ18971"/>
    <property type="gene ID" value="Taci_0738"/>
</dbReference>
<keyword evidence="3 8" id="KW-0819">tRNA processing</keyword>
<accession>D1B9L8</accession>
<reference evidence="10 11" key="1">
    <citation type="journal article" date="2009" name="Stand. Genomic Sci.">
        <title>Complete genome sequence of Thermanaerovibrio acidaminovorans type strain (Su883).</title>
        <authorList>
            <person name="Chovatia M."/>
            <person name="Sikorski J."/>
            <person name="Schroder M."/>
            <person name="Lapidus A."/>
            <person name="Nolan M."/>
            <person name="Tice H."/>
            <person name="Glavina Del Rio T."/>
            <person name="Copeland A."/>
            <person name="Cheng J.F."/>
            <person name="Lucas S."/>
            <person name="Chen F."/>
            <person name="Bruce D."/>
            <person name="Goodwin L."/>
            <person name="Pitluck S."/>
            <person name="Ivanova N."/>
            <person name="Mavromatis K."/>
            <person name="Ovchinnikova G."/>
            <person name="Pati A."/>
            <person name="Chen A."/>
            <person name="Palaniappan K."/>
            <person name="Land M."/>
            <person name="Hauser L."/>
            <person name="Chang Y.J."/>
            <person name="Jeffries C.D."/>
            <person name="Chain P."/>
            <person name="Saunders E."/>
            <person name="Detter J.C."/>
            <person name="Brettin T."/>
            <person name="Rohde M."/>
            <person name="Goker M."/>
            <person name="Spring S."/>
            <person name="Bristow J."/>
            <person name="Markowitz V."/>
            <person name="Hugenholtz P."/>
            <person name="Kyrpides N.C."/>
            <person name="Klenk H.P."/>
            <person name="Eisen J.A."/>
        </authorList>
    </citation>
    <scope>NUCLEOTIDE SEQUENCE [LARGE SCALE GENOMIC DNA]</scope>
    <source>
        <strain evidence="11">ATCC 49978 / DSM 6589 / Su883</strain>
    </source>
</reference>
<evidence type="ECO:0000256" key="4">
    <source>
        <dbReference type="ARBA" id="ARBA00022723"/>
    </source>
</evidence>
<dbReference type="Proteomes" id="UP000002030">
    <property type="component" value="Chromosome"/>
</dbReference>
<dbReference type="InterPro" id="IPR028883">
    <property type="entry name" value="tRNA_aden_deaminase"/>
</dbReference>
<comment type="catalytic activity">
    <reaction evidence="7 8">
        <text>adenosine(34) in tRNA + H2O + H(+) = inosine(34) in tRNA + NH4(+)</text>
        <dbReference type="Rhea" id="RHEA:43168"/>
        <dbReference type="Rhea" id="RHEA-COMP:10373"/>
        <dbReference type="Rhea" id="RHEA-COMP:10374"/>
        <dbReference type="ChEBI" id="CHEBI:15377"/>
        <dbReference type="ChEBI" id="CHEBI:15378"/>
        <dbReference type="ChEBI" id="CHEBI:28938"/>
        <dbReference type="ChEBI" id="CHEBI:74411"/>
        <dbReference type="ChEBI" id="CHEBI:82852"/>
        <dbReference type="EC" id="3.5.4.33"/>
    </reaction>
</comment>
<dbReference type="eggNOG" id="COG0590">
    <property type="taxonomic scope" value="Bacteria"/>
</dbReference>
<dbReference type="InterPro" id="IPR016192">
    <property type="entry name" value="APOBEC/CMP_deaminase_Zn-bd"/>
</dbReference>
<evidence type="ECO:0000259" key="9">
    <source>
        <dbReference type="PROSITE" id="PS51747"/>
    </source>
</evidence>
<keyword evidence="11" id="KW-1185">Reference proteome</keyword>
<sequence>MSFMREALREAELAMEAGDVPVGAVVVMNGLVVGRGRNVRELTGDPLGHAEMVAIRDACSALGTWRLDGASLYVTLEPCVMCAGAILQCRISEVHFALRDPKAGAVGSLYDVLRDPRQPFRCRVHQGEMRDRSAALLRGFFEGLRGAGQAVGV</sequence>
<keyword evidence="5 8" id="KW-0378">Hydrolase</keyword>
<dbReference type="GO" id="GO:0052717">
    <property type="term" value="F:tRNA-specific adenosine-34 deaminase activity"/>
    <property type="evidence" value="ECO:0007669"/>
    <property type="project" value="UniProtKB-UniRule"/>
</dbReference>
<evidence type="ECO:0000313" key="11">
    <source>
        <dbReference type="Proteomes" id="UP000002030"/>
    </source>
</evidence>
<dbReference type="PATRIC" id="fig|525903.6.peg.739"/>
<comment type="cofactor">
    <cofactor evidence="8">
        <name>Zn(2+)</name>
        <dbReference type="ChEBI" id="CHEBI:29105"/>
    </cofactor>
    <text evidence="8">Binds 1 zinc ion per subunit.</text>
</comment>
<evidence type="ECO:0000256" key="1">
    <source>
        <dbReference type="ARBA" id="ARBA00010669"/>
    </source>
</evidence>
<dbReference type="KEGG" id="tai:Taci_0738"/>
<dbReference type="OrthoDB" id="9802676at2"/>
<evidence type="ECO:0000256" key="7">
    <source>
        <dbReference type="ARBA" id="ARBA00048045"/>
    </source>
</evidence>
<comment type="function">
    <text evidence="8">Catalyzes the deamination of adenosine to inosine at the wobble position 34 of tRNA(Arg2).</text>
</comment>
<organism evidence="10 11">
    <name type="scientific">Thermanaerovibrio acidaminovorans (strain ATCC 49978 / DSM 6589 / Su883)</name>
    <name type="common">Selenomonas acidaminovorans</name>
    <dbReference type="NCBI Taxonomy" id="525903"/>
    <lineage>
        <taxon>Bacteria</taxon>
        <taxon>Thermotogati</taxon>
        <taxon>Synergistota</taxon>
        <taxon>Synergistia</taxon>
        <taxon>Synergistales</taxon>
        <taxon>Synergistaceae</taxon>
        <taxon>Thermanaerovibrio</taxon>
    </lineage>
</organism>
<dbReference type="EMBL" id="CP001818">
    <property type="protein sequence ID" value="ACZ18971.1"/>
    <property type="molecule type" value="Genomic_DNA"/>
</dbReference>
<evidence type="ECO:0000256" key="6">
    <source>
        <dbReference type="ARBA" id="ARBA00022833"/>
    </source>
</evidence>
<dbReference type="CDD" id="cd01285">
    <property type="entry name" value="nucleoside_deaminase"/>
    <property type="match status" value="1"/>
</dbReference>
<feature type="active site" description="Proton donor" evidence="8">
    <location>
        <position position="51"/>
    </location>
</feature>
<dbReference type="PROSITE" id="PS51747">
    <property type="entry name" value="CYT_DCMP_DEAMINASES_2"/>
    <property type="match status" value="1"/>
</dbReference>
<dbReference type="HAMAP" id="MF_00972">
    <property type="entry name" value="tRNA_aden_deaminase"/>
    <property type="match status" value="1"/>
</dbReference>
<dbReference type="SUPFAM" id="SSF53927">
    <property type="entry name" value="Cytidine deaminase-like"/>
    <property type="match status" value="1"/>
</dbReference>
<feature type="binding site" evidence="8">
    <location>
        <position position="79"/>
    </location>
    <ligand>
        <name>Zn(2+)</name>
        <dbReference type="ChEBI" id="CHEBI:29105"/>
        <note>catalytic</note>
    </ligand>
</feature>
<dbReference type="PANTHER" id="PTHR11079">
    <property type="entry name" value="CYTOSINE DEAMINASE FAMILY MEMBER"/>
    <property type="match status" value="1"/>
</dbReference>
<dbReference type="GO" id="GO:0002100">
    <property type="term" value="P:tRNA wobble adenosine to inosine editing"/>
    <property type="evidence" value="ECO:0007669"/>
    <property type="project" value="UniProtKB-UniRule"/>
</dbReference>
<evidence type="ECO:0000313" key="10">
    <source>
        <dbReference type="EMBL" id="ACZ18971.1"/>
    </source>
</evidence>
<gene>
    <name evidence="8" type="primary">tadA</name>
    <name evidence="10" type="ordered locus">Taci_0738</name>
</gene>
<dbReference type="EC" id="3.5.4.33" evidence="8"/>
<dbReference type="InterPro" id="IPR016193">
    <property type="entry name" value="Cytidine_deaminase-like"/>
</dbReference>
<dbReference type="HOGENOM" id="CLU_025810_3_2_0"/>
<protein>
    <recommendedName>
        <fullName evidence="8">tRNA-specific adenosine deaminase</fullName>
        <ecNumber evidence="8">3.5.4.33</ecNumber>
    </recommendedName>
</protein>
<dbReference type="InterPro" id="IPR002125">
    <property type="entry name" value="CMP_dCMP_dom"/>
</dbReference>
<feature type="domain" description="CMP/dCMP-type deaminase" evidence="9">
    <location>
        <begin position="1"/>
        <end position="120"/>
    </location>
</feature>
<keyword evidence="4 8" id="KW-0479">Metal-binding</keyword>
<dbReference type="Pfam" id="PF00383">
    <property type="entry name" value="dCMP_cyt_deam_1"/>
    <property type="match status" value="1"/>
</dbReference>
<proteinExistence type="inferred from homology"/>
<comment type="similarity">
    <text evidence="1">Belongs to the cytidine and deoxycytidylate deaminase family. ADAT2 subfamily.</text>
</comment>
<evidence type="ECO:0000256" key="2">
    <source>
        <dbReference type="ARBA" id="ARBA00011738"/>
    </source>
</evidence>
<dbReference type="PANTHER" id="PTHR11079:SF202">
    <property type="entry name" value="TRNA-SPECIFIC ADENOSINE DEAMINASE"/>
    <property type="match status" value="1"/>
</dbReference>
<feature type="binding site" evidence="8">
    <location>
        <position position="82"/>
    </location>
    <ligand>
        <name>Zn(2+)</name>
        <dbReference type="ChEBI" id="CHEBI:29105"/>
        <note>catalytic</note>
    </ligand>
</feature>
<keyword evidence="6 8" id="KW-0862">Zinc</keyword>
<name>D1B9L8_THEAS</name>
<dbReference type="GO" id="GO:0008270">
    <property type="term" value="F:zinc ion binding"/>
    <property type="evidence" value="ECO:0007669"/>
    <property type="project" value="UniProtKB-UniRule"/>
</dbReference>
<dbReference type="AlphaFoldDB" id="D1B9L8"/>
<feature type="binding site" evidence="8">
    <location>
        <position position="49"/>
    </location>
    <ligand>
        <name>Zn(2+)</name>
        <dbReference type="ChEBI" id="CHEBI:29105"/>
        <note>catalytic</note>
    </ligand>
</feature>
<evidence type="ECO:0000256" key="5">
    <source>
        <dbReference type="ARBA" id="ARBA00022801"/>
    </source>
</evidence>
<dbReference type="PROSITE" id="PS00903">
    <property type="entry name" value="CYT_DCMP_DEAMINASES_1"/>
    <property type="match status" value="1"/>
</dbReference>
<dbReference type="Gene3D" id="3.40.140.10">
    <property type="entry name" value="Cytidine Deaminase, domain 2"/>
    <property type="match status" value="1"/>
</dbReference>
<comment type="subunit">
    <text evidence="2 8">Homodimer.</text>
</comment>
<evidence type="ECO:0000256" key="3">
    <source>
        <dbReference type="ARBA" id="ARBA00022694"/>
    </source>
</evidence>